<name>A0ABN8Y5M5_RANTA</name>
<sequence>MLVCATSKQWLNRQVRAALHRVKGTVERIEKIHSYKAVVQAETVPAASPREGTQLLAPPNHRTKSAITAETDTRIKTQPAARATPPLTPPSYRGATASPPIKPNGLPDHEASLWLCTTLGTVRISPHLRTQLQWVPPTAKPRLNSAPGPPHHPIEENGQHLIQPGVQGAQAGTLPKGTIQPLAQPCQGTPP</sequence>
<evidence type="ECO:0000256" key="1">
    <source>
        <dbReference type="SAM" id="MobiDB-lite"/>
    </source>
</evidence>
<evidence type="ECO:0000313" key="3">
    <source>
        <dbReference type="Proteomes" id="UP001176941"/>
    </source>
</evidence>
<keyword evidence="3" id="KW-1185">Reference proteome</keyword>
<dbReference type="Proteomes" id="UP001176941">
    <property type="component" value="Chromosome 13"/>
</dbReference>
<accession>A0ABN8Y5M5</accession>
<dbReference type="EMBL" id="OX459949">
    <property type="protein sequence ID" value="CAI9155778.1"/>
    <property type="molecule type" value="Genomic_DNA"/>
</dbReference>
<proteinExistence type="predicted"/>
<gene>
    <name evidence="2" type="ORF">MRATA1EN1_LOCUS4740</name>
</gene>
<protein>
    <submittedName>
        <fullName evidence="2">Uncharacterized protein</fullName>
    </submittedName>
</protein>
<organism evidence="2 3">
    <name type="scientific">Rangifer tarandus platyrhynchus</name>
    <name type="common">Svalbard reindeer</name>
    <dbReference type="NCBI Taxonomy" id="3082113"/>
    <lineage>
        <taxon>Eukaryota</taxon>
        <taxon>Metazoa</taxon>
        <taxon>Chordata</taxon>
        <taxon>Craniata</taxon>
        <taxon>Vertebrata</taxon>
        <taxon>Euteleostomi</taxon>
        <taxon>Mammalia</taxon>
        <taxon>Eutheria</taxon>
        <taxon>Laurasiatheria</taxon>
        <taxon>Artiodactyla</taxon>
        <taxon>Ruminantia</taxon>
        <taxon>Pecora</taxon>
        <taxon>Cervidae</taxon>
        <taxon>Odocoileinae</taxon>
        <taxon>Rangifer</taxon>
    </lineage>
</organism>
<feature type="region of interest" description="Disordered" evidence="1">
    <location>
        <begin position="137"/>
        <end position="191"/>
    </location>
</feature>
<feature type="region of interest" description="Disordered" evidence="1">
    <location>
        <begin position="76"/>
        <end position="97"/>
    </location>
</feature>
<evidence type="ECO:0000313" key="2">
    <source>
        <dbReference type="EMBL" id="CAI9155778.1"/>
    </source>
</evidence>
<reference evidence="2" key="1">
    <citation type="submission" date="2023-04" db="EMBL/GenBank/DDBJ databases">
        <authorList>
            <consortium name="ELIXIR-Norway"/>
        </authorList>
    </citation>
    <scope>NUCLEOTIDE SEQUENCE [LARGE SCALE GENOMIC DNA]</scope>
</reference>